<evidence type="ECO:0000313" key="3">
    <source>
        <dbReference type="EMBL" id="NEE04080.1"/>
    </source>
</evidence>
<name>A0A6L9SJ22_9ACTN</name>
<evidence type="ECO:0000313" key="4">
    <source>
        <dbReference type="Proteomes" id="UP000475214"/>
    </source>
</evidence>
<dbReference type="InterPro" id="IPR029044">
    <property type="entry name" value="Nucleotide-diphossugar_trans"/>
</dbReference>
<feature type="transmembrane region" description="Helical" evidence="2">
    <location>
        <begin position="286"/>
        <end position="306"/>
    </location>
</feature>
<organism evidence="3 4">
    <name type="scientific">Phytoactinopolyspora halotolerans</name>
    <dbReference type="NCBI Taxonomy" id="1981512"/>
    <lineage>
        <taxon>Bacteria</taxon>
        <taxon>Bacillati</taxon>
        <taxon>Actinomycetota</taxon>
        <taxon>Actinomycetes</taxon>
        <taxon>Jiangellales</taxon>
        <taxon>Jiangellaceae</taxon>
        <taxon>Phytoactinopolyspora</taxon>
    </lineage>
</organism>
<dbReference type="PANTHER" id="PTHR43685">
    <property type="entry name" value="GLYCOSYLTRANSFERASE"/>
    <property type="match status" value="1"/>
</dbReference>
<feature type="region of interest" description="Disordered" evidence="1">
    <location>
        <begin position="1"/>
        <end position="41"/>
    </location>
</feature>
<gene>
    <name evidence="3" type="ORF">G1H10_28315</name>
</gene>
<dbReference type="Proteomes" id="UP000475214">
    <property type="component" value="Unassembled WGS sequence"/>
</dbReference>
<dbReference type="CDD" id="cd02525">
    <property type="entry name" value="Succinoglycan_BP_ExoA"/>
    <property type="match status" value="1"/>
</dbReference>
<dbReference type="RefSeq" id="WP_163744309.1">
    <property type="nucleotide sequence ID" value="NZ_JAAGOA010000029.1"/>
</dbReference>
<evidence type="ECO:0000256" key="1">
    <source>
        <dbReference type="SAM" id="MobiDB-lite"/>
    </source>
</evidence>
<dbReference type="AlphaFoldDB" id="A0A6L9SJ22"/>
<accession>A0A6L9SJ22</accession>
<feature type="compositionally biased region" description="Basic and acidic residues" evidence="1">
    <location>
        <begin position="20"/>
        <end position="36"/>
    </location>
</feature>
<comment type="caution">
    <text evidence="3">The sequence shown here is derived from an EMBL/GenBank/DDBJ whole genome shotgun (WGS) entry which is preliminary data.</text>
</comment>
<keyword evidence="2" id="KW-0472">Membrane</keyword>
<dbReference type="EMBL" id="JAAGOA010000029">
    <property type="protein sequence ID" value="NEE04080.1"/>
    <property type="molecule type" value="Genomic_DNA"/>
</dbReference>
<evidence type="ECO:0000256" key="2">
    <source>
        <dbReference type="SAM" id="Phobius"/>
    </source>
</evidence>
<keyword evidence="4" id="KW-1185">Reference proteome</keyword>
<proteinExistence type="predicted"/>
<dbReference type="Gene3D" id="3.90.550.10">
    <property type="entry name" value="Spore Coat Polysaccharide Biosynthesis Protein SpsA, Chain A"/>
    <property type="match status" value="1"/>
</dbReference>
<keyword evidence="2" id="KW-0812">Transmembrane</keyword>
<dbReference type="SUPFAM" id="SSF53448">
    <property type="entry name" value="Nucleotide-diphospho-sugar transferases"/>
    <property type="match status" value="1"/>
</dbReference>
<dbReference type="Pfam" id="PF13641">
    <property type="entry name" value="Glyco_tranf_2_3"/>
    <property type="match status" value="1"/>
</dbReference>
<reference evidence="3 4" key="1">
    <citation type="submission" date="2020-02" db="EMBL/GenBank/DDBJ databases">
        <authorList>
            <person name="Li X.-J."/>
            <person name="Han X.-M."/>
        </authorList>
    </citation>
    <scope>NUCLEOTIDE SEQUENCE [LARGE SCALE GENOMIC DNA]</scope>
    <source>
        <strain evidence="3 4">CCTCC AB 2017055</strain>
    </source>
</reference>
<keyword evidence="3" id="KW-0808">Transferase</keyword>
<protein>
    <submittedName>
        <fullName evidence="3">Glycosyltransferase family 2 protein</fullName>
    </submittedName>
</protein>
<dbReference type="PANTHER" id="PTHR43685:SF2">
    <property type="entry name" value="GLYCOSYLTRANSFERASE 2-LIKE DOMAIN-CONTAINING PROTEIN"/>
    <property type="match status" value="1"/>
</dbReference>
<keyword evidence="2" id="KW-1133">Transmembrane helix</keyword>
<sequence>MDTASPNPSTEPSSAAGSADLHRPDRGDRDVADRSAEAGTAEQAWPGVSVIMPVRDEERHLADAVAGVLAQRYPGELEVILAVGPSVDRTAEVAAELAGADPRIRLVDNPAGKTPAGLNAGLDAARHGIVVRVDGHGILSPGYIHRAVEVLRETGAANVGGIMHAEGTTDFERAVARAYCSKLGLGGGRFHVGGPAGPADTVYLGVFRKEVLDRLGGFDEHFVRAQDWELNYRIRGAGERVWFTPDLKVTYRPRPNLKTLARQFLRTGQWRREVVRTYPETASLRYLAAPAVVVAVVLGSAAGVAAAAGAPGWLALGWLAPAGYGAGVVLGGLAVGRGLPARAQAWLPTVLATIHMSWGVGFLTGARRQGRSTSRSGPGSGR</sequence>
<dbReference type="GO" id="GO:0016740">
    <property type="term" value="F:transferase activity"/>
    <property type="evidence" value="ECO:0007669"/>
    <property type="project" value="UniProtKB-KW"/>
</dbReference>
<feature type="transmembrane region" description="Helical" evidence="2">
    <location>
        <begin position="313"/>
        <end position="333"/>
    </location>
</feature>
<feature type="compositionally biased region" description="Polar residues" evidence="1">
    <location>
        <begin position="1"/>
        <end position="16"/>
    </location>
</feature>
<dbReference type="InterPro" id="IPR050834">
    <property type="entry name" value="Glycosyltransf_2"/>
</dbReference>
<feature type="transmembrane region" description="Helical" evidence="2">
    <location>
        <begin position="345"/>
        <end position="366"/>
    </location>
</feature>